<proteinExistence type="predicted"/>
<evidence type="ECO:0000313" key="2">
    <source>
        <dbReference type="Proteomes" id="UP000339249"/>
    </source>
</evidence>
<protein>
    <submittedName>
        <fullName evidence="1">L-rhamnonate dehydratase</fullName>
        <ecNumber evidence="1">4.2.1.90</ecNumber>
    </submittedName>
</protein>
<dbReference type="EMBL" id="CABDVU010000001">
    <property type="protein sequence ID" value="VTN10535.1"/>
    <property type="molecule type" value="Genomic_DNA"/>
</dbReference>
<accession>A0A4U9D456</accession>
<name>A0A4U9D456_RAOTE</name>
<keyword evidence="1" id="KW-0456">Lyase</keyword>
<dbReference type="SUPFAM" id="SSF51604">
    <property type="entry name" value="Enolase C-terminal domain-like"/>
    <property type="match status" value="1"/>
</dbReference>
<evidence type="ECO:0000313" key="1">
    <source>
        <dbReference type="EMBL" id="VTN10535.1"/>
    </source>
</evidence>
<dbReference type="Gene3D" id="3.20.20.120">
    <property type="entry name" value="Enolase-like C-terminal domain"/>
    <property type="match status" value="1"/>
</dbReference>
<dbReference type="EC" id="4.2.1.90" evidence="1"/>
<reference evidence="1 2" key="1">
    <citation type="submission" date="2019-04" db="EMBL/GenBank/DDBJ databases">
        <authorList>
            <consortium name="Pathogen Informatics"/>
        </authorList>
    </citation>
    <scope>NUCLEOTIDE SEQUENCE [LARGE SCALE GENOMIC DNA]</scope>
    <source>
        <strain evidence="1 2">NCTC9185</strain>
    </source>
</reference>
<dbReference type="GO" id="GO:0050032">
    <property type="term" value="F:L-rhamnonate dehydratase activity"/>
    <property type="evidence" value="ECO:0007669"/>
    <property type="project" value="UniProtKB-EC"/>
</dbReference>
<organism evidence="1 2">
    <name type="scientific">Raoultella terrigena</name>
    <name type="common">Klebsiella terrigena</name>
    <dbReference type="NCBI Taxonomy" id="577"/>
    <lineage>
        <taxon>Bacteria</taxon>
        <taxon>Pseudomonadati</taxon>
        <taxon>Pseudomonadota</taxon>
        <taxon>Gammaproteobacteria</taxon>
        <taxon>Enterobacterales</taxon>
        <taxon>Enterobacteriaceae</taxon>
        <taxon>Klebsiella/Raoultella group</taxon>
        <taxon>Raoultella</taxon>
    </lineage>
</organism>
<dbReference type="Proteomes" id="UP000339249">
    <property type="component" value="Unassembled WGS sequence"/>
</dbReference>
<gene>
    <name evidence="1" type="primary">rhmD_1</name>
    <name evidence="1" type="ORF">NCTC9185_02458</name>
</gene>
<sequence length="54" mass="6109">MTNPDCATLRPQFDPILLGEPVPQNGRIHKSVLDKPGFGVELNRDCHLKRPYSH</sequence>
<dbReference type="AlphaFoldDB" id="A0A4U9D456"/>
<dbReference type="InterPro" id="IPR036849">
    <property type="entry name" value="Enolase-like_C_sf"/>
</dbReference>